<keyword evidence="3" id="KW-1185">Reference proteome</keyword>
<dbReference type="OrthoDB" id="7173339at2"/>
<keyword evidence="1" id="KW-0472">Membrane</keyword>
<proteinExistence type="predicted"/>
<dbReference type="RefSeq" id="WP_092679839.1">
    <property type="nucleotide sequence ID" value="NZ_FNMZ01000001.1"/>
</dbReference>
<protein>
    <recommendedName>
        <fullName evidence="4">Tetratricopeptide repeat-like domain-containing protein</fullName>
    </recommendedName>
</protein>
<accession>A0A1H2SZY4</accession>
<organism evidence="2 3">
    <name type="scientific">Albimonas donghaensis</name>
    <dbReference type="NCBI Taxonomy" id="356660"/>
    <lineage>
        <taxon>Bacteria</taxon>
        <taxon>Pseudomonadati</taxon>
        <taxon>Pseudomonadota</taxon>
        <taxon>Alphaproteobacteria</taxon>
        <taxon>Rhodobacterales</taxon>
        <taxon>Paracoccaceae</taxon>
        <taxon>Albimonas</taxon>
    </lineage>
</organism>
<sequence length="223" mass="23450">MTDRDSFIDEVSEELRRDRMLRVWKRWGPWVIGGIGALVVAAGVATWLDQRDDAEARRVGAELIAAGEAPDPAARAAAFGGIAGSAEAAAGPAMVARLSEAAALAEAGETEAAAEAYEAVESDGAADPIYRALAGVRAVMLREPGLEPAERARAWDAHVGAESPFRLLALERRAVARLEAGDAEGAREDARTALDDPMLSPGLRQRLQEFMTLFGADAAGGSE</sequence>
<evidence type="ECO:0000313" key="2">
    <source>
        <dbReference type="EMBL" id="SDW37097.1"/>
    </source>
</evidence>
<dbReference type="STRING" id="356660.SAMN05444336_101840"/>
<keyword evidence="1" id="KW-1133">Transmembrane helix</keyword>
<name>A0A1H2SZY4_9RHOB</name>
<feature type="transmembrane region" description="Helical" evidence="1">
    <location>
        <begin position="27"/>
        <end position="48"/>
    </location>
</feature>
<gene>
    <name evidence="2" type="ORF">SAMN05444336_101840</name>
</gene>
<dbReference type="EMBL" id="FNMZ01000001">
    <property type="protein sequence ID" value="SDW37097.1"/>
    <property type="molecule type" value="Genomic_DNA"/>
</dbReference>
<keyword evidence="1" id="KW-0812">Transmembrane</keyword>
<dbReference type="Proteomes" id="UP000199118">
    <property type="component" value="Unassembled WGS sequence"/>
</dbReference>
<evidence type="ECO:0000256" key="1">
    <source>
        <dbReference type="SAM" id="Phobius"/>
    </source>
</evidence>
<evidence type="ECO:0008006" key="4">
    <source>
        <dbReference type="Google" id="ProtNLM"/>
    </source>
</evidence>
<reference evidence="2 3" key="1">
    <citation type="submission" date="2016-10" db="EMBL/GenBank/DDBJ databases">
        <authorList>
            <person name="de Groot N.N."/>
        </authorList>
    </citation>
    <scope>NUCLEOTIDE SEQUENCE [LARGE SCALE GENOMIC DNA]</scope>
    <source>
        <strain evidence="2 3">DSM 17890</strain>
    </source>
</reference>
<evidence type="ECO:0000313" key="3">
    <source>
        <dbReference type="Proteomes" id="UP000199118"/>
    </source>
</evidence>
<dbReference type="AlphaFoldDB" id="A0A1H2SZY4"/>